<evidence type="ECO:0000313" key="4">
    <source>
        <dbReference type="Proteomes" id="UP000036947"/>
    </source>
</evidence>
<gene>
    <name evidence="3" type="ORF">TOPH_05148</name>
</gene>
<proteinExistence type="predicted"/>
<feature type="domain" description="DNA mismatch repair protein S5" evidence="2">
    <location>
        <begin position="27"/>
        <end position="169"/>
    </location>
</feature>
<keyword evidence="4" id="KW-1185">Reference proteome</keyword>
<accession>A0A0L0N8B1</accession>
<dbReference type="GO" id="GO:0016887">
    <property type="term" value="F:ATP hydrolysis activity"/>
    <property type="evidence" value="ECO:0007669"/>
    <property type="project" value="InterPro"/>
</dbReference>
<dbReference type="PANTHER" id="PTHR10073:SF41">
    <property type="entry name" value="MISMATCH REPAIR PROTEIN, PUTATIVE (AFU_ORTHOLOGUE AFUA_8G05820)-RELATED"/>
    <property type="match status" value="1"/>
</dbReference>
<dbReference type="GO" id="GO:0030983">
    <property type="term" value="F:mismatched DNA binding"/>
    <property type="evidence" value="ECO:0007669"/>
    <property type="project" value="InterPro"/>
</dbReference>
<dbReference type="PANTHER" id="PTHR10073">
    <property type="entry name" value="DNA MISMATCH REPAIR PROTEIN MLH, PMS, MUTL"/>
    <property type="match status" value="1"/>
</dbReference>
<organism evidence="3 4">
    <name type="scientific">Tolypocladium ophioglossoides (strain CBS 100239)</name>
    <name type="common">Snaketongue truffleclub</name>
    <name type="synonym">Elaphocordyceps ophioglossoides</name>
    <dbReference type="NCBI Taxonomy" id="1163406"/>
    <lineage>
        <taxon>Eukaryota</taxon>
        <taxon>Fungi</taxon>
        <taxon>Dikarya</taxon>
        <taxon>Ascomycota</taxon>
        <taxon>Pezizomycotina</taxon>
        <taxon>Sordariomycetes</taxon>
        <taxon>Hypocreomycetidae</taxon>
        <taxon>Hypocreales</taxon>
        <taxon>Ophiocordycipitaceae</taxon>
        <taxon>Tolypocladium</taxon>
    </lineage>
</organism>
<dbReference type="GO" id="GO:0140664">
    <property type="term" value="F:ATP-dependent DNA damage sensor activity"/>
    <property type="evidence" value="ECO:0007669"/>
    <property type="project" value="InterPro"/>
</dbReference>
<dbReference type="EMBL" id="LFRF01000014">
    <property type="protein sequence ID" value="KND90259.1"/>
    <property type="molecule type" value="Genomic_DNA"/>
</dbReference>
<evidence type="ECO:0000259" key="2">
    <source>
        <dbReference type="SMART" id="SM01340"/>
    </source>
</evidence>
<feature type="region of interest" description="Disordered" evidence="1">
    <location>
        <begin position="417"/>
        <end position="496"/>
    </location>
</feature>
<dbReference type="GO" id="GO:0005524">
    <property type="term" value="F:ATP binding"/>
    <property type="evidence" value="ECO:0007669"/>
    <property type="project" value="InterPro"/>
</dbReference>
<feature type="region of interest" description="Disordered" evidence="1">
    <location>
        <begin position="295"/>
        <end position="317"/>
    </location>
</feature>
<dbReference type="AlphaFoldDB" id="A0A0L0N8B1"/>
<name>A0A0L0N8B1_TOLOC</name>
<dbReference type="GO" id="GO:0006298">
    <property type="term" value="P:mismatch repair"/>
    <property type="evidence" value="ECO:0007669"/>
    <property type="project" value="InterPro"/>
</dbReference>
<evidence type="ECO:0000256" key="1">
    <source>
        <dbReference type="SAM" id="MobiDB-lite"/>
    </source>
</evidence>
<dbReference type="InterPro" id="IPR014721">
    <property type="entry name" value="Ribsml_uS5_D2-typ_fold_subgr"/>
</dbReference>
<dbReference type="GO" id="GO:0032389">
    <property type="term" value="C:MutLalpha complex"/>
    <property type="evidence" value="ECO:0007669"/>
    <property type="project" value="TreeGrafter"/>
</dbReference>
<dbReference type="Proteomes" id="UP000036947">
    <property type="component" value="Unassembled WGS sequence"/>
</dbReference>
<dbReference type="InterPro" id="IPR038973">
    <property type="entry name" value="MutL/Mlh/Pms-like"/>
</dbReference>
<dbReference type="InterPro" id="IPR013507">
    <property type="entry name" value="DNA_mismatch_S5_2-like"/>
</dbReference>
<dbReference type="Pfam" id="PF01119">
    <property type="entry name" value="DNA_mis_repair"/>
    <property type="match status" value="1"/>
</dbReference>
<feature type="compositionally biased region" description="Polar residues" evidence="1">
    <location>
        <begin position="478"/>
        <end position="496"/>
    </location>
</feature>
<dbReference type="InterPro" id="IPR020568">
    <property type="entry name" value="Ribosomal_Su5_D2-typ_SF"/>
</dbReference>
<dbReference type="STRING" id="1163406.A0A0L0N8B1"/>
<sequence length="557" mass="61870">MSFKVANDSAQSLSYAPNQSPTVREAVLQIFGRNLAANCVQMTLTGWHHEDSQIQSGGLQRTTFTLDAFIPKRDCDANAIRSKGVFISVDRRPVSSARGFPKKMAGILKSHLTKSESTKPQTSPFMQLNIRCPPRSYDANVSPLKDEVLFVDEKELLECFEDLCRKLYSGQEFLAVDENRVVNVLLDKTGRMDLSTLLIGNDGDDLADASPLDDAEIIGMPHEIEARDVVLRTDENQQPASSSSHPQSVRMEEHLAVGQVQAMMRTITRVDMARKESNTTDENSADELVCVQIPRPPAKSKATSEQPRPQPRLSEDIHRYFQPSRRQDFDIACDDTATANELSEADALSQPARREPANRPPLQPLNDSEVNRLRGELESVSEFSDVEPEILRPFHEPQGDLDTPFARRGQNVIGRDEFLERIGRPSPPSLSNLLTSNTAVDNLPSSPRPNEHASLPTPPSSDPIRGERPPNPPFQPHGRQNTIVPRQRQTQRSNMLGTGVAAANRLARTTITSMADRFRKRGEIDFCFGSESSIGEEVPRLPDLARNDSLPFVSARG</sequence>
<dbReference type="Gene3D" id="3.30.230.10">
    <property type="match status" value="1"/>
</dbReference>
<comment type="caution">
    <text evidence="3">The sequence shown here is derived from an EMBL/GenBank/DDBJ whole genome shotgun (WGS) entry which is preliminary data.</text>
</comment>
<dbReference type="OrthoDB" id="10263226at2759"/>
<evidence type="ECO:0000313" key="3">
    <source>
        <dbReference type="EMBL" id="KND90259.1"/>
    </source>
</evidence>
<protein>
    <recommendedName>
        <fullName evidence="2">DNA mismatch repair protein S5 domain-containing protein</fullName>
    </recommendedName>
</protein>
<dbReference type="SMART" id="SM01340">
    <property type="entry name" value="DNA_mis_repair"/>
    <property type="match status" value="1"/>
</dbReference>
<feature type="region of interest" description="Disordered" evidence="1">
    <location>
        <begin position="340"/>
        <end position="370"/>
    </location>
</feature>
<reference evidence="3 4" key="1">
    <citation type="journal article" date="2015" name="BMC Genomics">
        <title>The genome of the truffle-parasite Tolypocladium ophioglossoides and the evolution of antifungal peptaibiotics.</title>
        <authorList>
            <person name="Quandt C.A."/>
            <person name="Bushley K.E."/>
            <person name="Spatafora J.W."/>
        </authorList>
    </citation>
    <scope>NUCLEOTIDE SEQUENCE [LARGE SCALE GENOMIC DNA]</scope>
    <source>
        <strain evidence="3 4">CBS 100239</strain>
    </source>
</reference>
<feature type="compositionally biased region" description="Low complexity" evidence="1">
    <location>
        <begin position="429"/>
        <end position="438"/>
    </location>
</feature>
<dbReference type="SUPFAM" id="SSF54211">
    <property type="entry name" value="Ribosomal protein S5 domain 2-like"/>
    <property type="match status" value="1"/>
</dbReference>